<evidence type="ECO:0000256" key="1">
    <source>
        <dbReference type="SAM" id="Phobius"/>
    </source>
</evidence>
<sequence>MPQITDGGMTPPDNALMYAITGEQAPATMAGTDEMAEATATVTALRRGLAALGSELATAAPESATDPARRPDRASARRIWARPWTLATAAAVVGVALAGGYAWTGSDPADNPDSRSLPGLVACAETIVMGNVTSVSSQGDRFAVTLDATRYLKPENGPKVFTAGDARLPLGGAGTAPARGERVLVVVHDAANGDVDLFTGTDIASEWAWMENALPDSRSIDPKECDGE</sequence>
<accession>A0A239D7M7</accession>
<dbReference type="EMBL" id="FZNR01000013">
    <property type="protein sequence ID" value="SNS28330.1"/>
    <property type="molecule type" value="Genomic_DNA"/>
</dbReference>
<keyword evidence="1" id="KW-1133">Transmembrane helix</keyword>
<feature type="transmembrane region" description="Helical" evidence="1">
    <location>
        <begin position="79"/>
        <end position="103"/>
    </location>
</feature>
<dbReference type="AlphaFoldDB" id="A0A239D7M7"/>
<dbReference type="Proteomes" id="UP000198415">
    <property type="component" value="Unassembled WGS sequence"/>
</dbReference>
<evidence type="ECO:0000313" key="3">
    <source>
        <dbReference type="Proteomes" id="UP000198415"/>
    </source>
</evidence>
<name>A0A239D7M7_9ACTN</name>
<gene>
    <name evidence="2" type="ORF">SAMN06264365_11330</name>
</gene>
<keyword evidence="3" id="KW-1185">Reference proteome</keyword>
<evidence type="ECO:0000313" key="2">
    <source>
        <dbReference type="EMBL" id="SNS28330.1"/>
    </source>
</evidence>
<reference evidence="2 3" key="1">
    <citation type="submission" date="2017-06" db="EMBL/GenBank/DDBJ databases">
        <authorList>
            <person name="Kim H.J."/>
            <person name="Triplett B.A."/>
        </authorList>
    </citation>
    <scope>NUCLEOTIDE SEQUENCE [LARGE SCALE GENOMIC DNA]</scope>
    <source>
        <strain evidence="2 3">DSM 43151</strain>
    </source>
</reference>
<proteinExistence type="predicted"/>
<keyword evidence="1" id="KW-0812">Transmembrane</keyword>
<organism evidence="2 3">
    <name type="scientific">Actinoplanes regularis</name>
    <dbReference type="NCBI Taxonomy" id="52697"/>
    <lineage>
        <taxon>Bacteria</taxon>
        <taxon>Bacillati</taxon>
        <taxon>Actinomycetota</taxon>
        <taxon>Actinomycetes</taxon>
        <taxon>Micromonosporales</taxon>
        <taxon>Micromonosporaceae</taxon>
        <taxon>Actinoplanes</taxon>
    </lineage>
</organism>
<keyword evidence="1" id="KW-0472">Membrane</keyword>
<protein>
    <submittedName>
        <fullName evidence="2">Uncharacterized protein</fullName>
    </submittedName>
</protein>